<proteinExistence type="inferred from homology"/>
<dbReference type="CDD" id="cd07814">
    <property type="entry name" value="SRPBCC_CalC_Aha1-like"/>
    <property type="match status" value="1"/>
</dbReference>
<evidence type="ECO:0000313" key="4">
    <source>
        <dbReference type="Proteomes" id="UP000886667"/>
    </source>
</evidence>
<reference evidence="3" key="1">
    <citation type="journal article" date="2021" name="Proc. Natl. Acad. Sci. U.S.A.">
        <title>Global biogeography of chemosynthetic symbionts reveals both localized and globally distributed symbiont groups. .</title>
        <authorList>
            <person name="Osvatic J.T."/>
            <person name="Wilkins L.G.E."/>
            <person name="Leibrecht L."/>
            <person name="Leray M."/>
            <person name="Zauner S."/>
            <person name="Polzin J."/>
            <person name="Camacho Y."/>
            <person name="Gros O."/>
            <person name="van Gils J.A."/>
            <person name="Eisen J.A."/>
            <person name="Petersen J.M."/>
            <person name="Yuen B."/>
        </authorList>
    </citation>
    <scope>NUCLEOTIDE SEQUENCE</scope>
    <source>
        <strain evidence="3">MAGclacostrist064TRANS</strain>
    </source>
</reference>
<comment type="caution">
    <text evidence="3">The sequence shown here is derived from an EMBL/GenBank/DDBJ whole genome shotgun (WGS) entry which is preliminary data.</text>
</comment>
<dbReference type="InterPro" id="IPR023393">
    <property type="entry name" value="START-like_dom_sf"/>
</dbReference>
<evidence type="ECO:0000259" key="2">
    <source>
        <dbReference type="Pfam" id="PF08327"/>
    </source>
</evidence>
<organism evidence="3 4">
    <name type="scientific">Candidatus Thiodiazotropha taylori</name>
    <dbReference type="NCBI Taxonomy" id="2792791"/>
    <lineage>
        <taxon>Bacteria</taxon>
        <taxon>Pseudomonadati</taxon>
        <taxon>Pseudomonadota</taxon>
        <taxon>Gammaproteobacteria</taxon>
        <taxon>Chromatiales</taxon>
        <taxon>Sedimenticolaceae</taxon>
        <taxon>Candidatus Thiodiazotropha</taxon>
    </lineage>
</organism>
<sequence length="147" mass="16845">MSDYRSSIICPVSPSQAYRAIAEEMDQWWTPMSAPFRKTGDRAKTDFGGDSYWVFEARSLNEAKLIELDCVESNMVSDALDDPEEWLGTRLIFEFNEDKAGTEIRFTHLGLTPQFDCYEICKNGWDHYILTSLKNYLDGLGGMPNSY</sequence>
<name>A0A9E4KC34_9GAMM</name>
<protein>
    <submittedName>
        <fullName evidence="3">SRPBCC domain-containing protein</fullName>
    </submittedName>
</protein>
<dbReference type="EMBL" id="JAEPCM010000269">
    <property type="protein sequence ID" value="MCG7946273.1"/>
    <property type="molecule type" value="Genomic_DNA"/>
</dbReference>
<dbReference type="Proteomes" id="UP000886667">
    <property type="component" value="Unassembled WGS sequence"/>
</dbReference>
<gene>
    <name evidence="3" type="ORF">JAZ07_08000</name>
</gene>
<dbReference type="AlphaFoldDB" id="A0A9E4KC34"/>
<feature type="domain" description="Activator of Hsp90 ATPase homologue 1/2-like C-terminal" evidence="2">
    <location>
        <begin position="12"/>
        <end position="137"/>
    </location>
</feature>
<evidence type="ECO:0000313" key="3">
    <source>
        <dbReference type="EMBL" id="MCG7946273.1"/>
    </source>
</evidence>
<dbReference type="Gene3D" id="3.30.530.20">
    <property type="match status" value="1"/>
</dbReference>
<evidence type="ECO:0000256" key="1">
    <source>
        <dbReference type="ARBA" id="ARBA00006817"/>
    </source>
</evidence>
<dbReference type="InterPro" id="IPR013538">
    <property type="entry name" value="ASHA1/2-like_C"/>
</dbReference>
<dbReference type="SUPFAM" id="SSF55961">
    <property type="entry name" value="Bet v1-like"/>
    <property type="match status" value="1"/>
</dbReference>
<comment type="similarity">
    <text evidence="1">Belongs to the AHA1 family.</text>
</comment>
<dbReference type="Pfam" id="PF08327">
    <property type="entry name" value="AHSA1"/>
    <property type="match status" value="1"/>
</dbReference>
<accession>A0A9E4KC34</accession>